<evidence type="ECO:0000256" key="1">
    <source>
        <dbReference type="SAM" id="MobiDB-lite"/>
    </source>
</evidence>
<dbReference type="InterPro" id="IPR002110">
    <property type="entry name" value="Ankyrin_rpt"/>
</dbReference>
<organism evidence="2 3">
    <name type="scientific">Hymenolepis diminuta</name>
    <name type="common">Rat tapeworm</name>
    <dbReference type="NCBI Taxonomy" id="6216"/>
    <lineage>
        <taxon>Eukaryota</taxon>
        <taxon>Metazoa</taxon>
        <taxon>Spiralia</taxon>
        <taxon>Lophotrochozoa</taxon>
        <taxon>Platyhelminthes</taxon>
        <taxon>Cestoda</taxon>
        <taxon>Eucestoda</taxon>
        <taxon>Cyclophyllidea</taxon>
        <taxon>Hymenolepididae</taxon>
        <taxon>Hymenolepis</taxon>
    </lineage>
</organism>
<dbReference type="Pfam" id="PF12796">
    <property type="entry name" value="Ank_2"/>
    <property type="match status" value="1"/>
</dbReference>
<proteinExistence type="predicted"/>
<dbReference type="SUPFAM" id="SSF48403">
    <property type="entry name" value="Ankyrin repeat"/>
    <property type="match status" value="1"/>
</dbReference>
<accession>A0A564YS83</accession>
<dbReference type="Gene3D" id="1.25.40.20">
    <property type="entry name" value="Ankyrin repeat-containing domain"/>
    <property type="match status" value="1"/>
</dbReference>
<protein>
    <submittedName>
        <fullName evidence="2">Uncharacterized protein</fullName>
    </submittedName>
</protein>
<feature type="compositionally biased region" description="Low complexity" evidence="1">
    <location>
        <begin position="1"/>
        <end position="13"/>
    </location>
</feature>
<dbReference type="EMBL" id="CABIJS010000344">
    <property type="protein sequence ID" value="VUZ50132.1"/>
    <property type="molecule type" value="Genomic_DNA"/>
</dbReference>
<name>A0A564YS83_HYMDI</name>
<reference evidence="2 3" key="1">
    <citation type="submission" date="2019-07" db="EMBL/GenBank/DDBJ databases">
        <authorList>
            <person name="Jastrzebski P J."/>
            <person name="Paukszto L."/>
            <person name="Jastrzebski P J."/>
        </authorList>
    </citation>
    <scope>NUCLEOTIDE SEQUENCE [LARGE SCALE GENOMIC DNA]</scope>
    <source>
        <strain evidence="2 3">WMS-il1</strain>
    </source>
</reference>
<dbReference type="AlphaFoldDB" id="A0A564YS83"/>
<evidence type="ECO:0000313" key="3">
    <source>
        <dbReference type="Proteomes" id="UP000321570"/>
    </source>
</evidence>
<feature type="region of interest" description="Disordered" evidence="1">
    <location>
        <begin position="1"/>
        <end position="27"/>
    </location>
</feature>
<evidence type="ECO:0000313" key="2">
    <source>
        <dbReference type="EMBL" id="VUZ50132.1"/>
    </source>
</evidence>
<keyword evidence="3" id="KW-1185">Reference proteome</keyword>
<gene>
    <name evidence="2" type="ORF">WMSIL1_LOCUS8992</name>
</gene>
<sequence length="214" mass="23096">MSSNNLSNEGSGSDPNKGDTPYHSTGTPKTLGFALNVSSEPAQTPTISLPHTLDLKDAKKAFALKIAGALPSGGSSPAKIIHAFIHVKDYEGLDRYLGKYEVDKQVLDFALQKACIASNAEAVDVLASHGANVDFVDQFGTTLLHFAMRGGGNPDVLLALLRHGMQYRDWRNEGQNLLNWACQWGHLGIASPDIVAAFQQFFEETSLNPIAIIF</sequence>
<dbReference type="InterPro" id="IPR036770">
    <property type="entry name" value="Ankyrin_rpt-contain_sf"/>
</dbReference>
<dbReference type="Proteomes" id="UP000321570">
    <property type="component" value="Unassembled WGS sequence"/>
</dbReference>